<comment type="caution">
    <text evidence="1">The sequence shown here is derived from an EMBL/GenBank/DDBJ whole genome shotgun (WGS) entry which is preliminary data.</text>
</comment>
<keyword evidence="2" id="KW-1185">Reference proteome</keyword>
<dbReference type="Proteomes" id="UP001364695">
    <property type="component" value="Unassembled WGS sequence"/>
</dbReference>
<gene>
    <name evidence="1" type="ORF">RV045_02250</name>
</gene>
<keyword evidence="1" id="KW-0067">ATP-binding</keyword>
<dbReference type="EMBL" id="JAWDIE010000003">
    <property type="protein sequence ID" value="MEJ7137251.1"/>
    <property type="molecule type" value="Genomic_DNA"/>
</dbReference>
<protein>
    <submittedName>
        <fullName evidence="1">ABC transporter ATP-binding protein</fullName>
    </submittedName>
</protein>
<reference evidence="1" key="1">
    <citation type="submission" date="2023-10" db="EMBL/GenBank/DDBJ databases">
        <title>Amphibacter perezi, gen. nov., sp. nov. a novel taxa of the family Comamonadaceae, class Betaproteobacteria isolated from the skin microbiota of Pelophylax perezi from different populations.</title>
        <authorList>
            <person name="Costa S."/>
            <person name="Proenca D.N."/>
            <person name="Lopes I."/>
            <person name="Morais P.V."/>
        </authorList>
    </citation>
    <scope>NUCLEOTIDE SEQUENCE</scope>
    <source>
        <strain evidence="1">SL12-8</strain>
    </source>
</reference>
<organism evidence="1 2">
    <name type="scientific">Amphibiibacter pelophylacis</name>
    <dbReference type="NCBI Taxonomy" id="1799477"/>
    <lineage>
        <taxon>Bacteria</taxon>
        <taxon>Pseudomonadati</taxon>
        <taxon>Pseudomonadota</taxon>
        <taxon>Betaproteobacteria</taxon>
        <taxon>Burkholderiales</taxon>
        <taxon>Sphaerotilaceae</taxon>
        <taxon>Amphibiibacter</taxon>
    </lineage>
</organism>
<keyword evidence="1" id="KW-0547">Nucleotide-binding</keyword>
<sequence>MTGRLNPHLFARDLRVRLGGPKAGRDVLHGITLDTSPGWTALVGPNGAGKSTLLRALAGLQPLSDGRVRLQPHGLDVHSAPPAVRARHLAWLAQQGDISGELTAQETVALGRIARLGLLATPCARDLAVTENAMRLTGCIAWRHRRLHELSGGERQRVLLARVLATQAPLLLLDEPTTHLDAPHQVALARLFRLLAHDSDTPCAILTVLHDLPIALQADRLLVMEGGRLRADGPPGDAAVQQALVEVFQGAIRLERGPDGRPRVTLALDG</sequence>
<proteinExistence type="predicted"/>
<name>A0ACC6NZ37_9BURK</name>
<evidence type="ECO:0000313" key="1">
    <source>
        <dbReference type="EMBL" id="MEJ7137251.1"/>
    </source>
</evidence>
<evidence type="ECO:0000313" key="2">
    <source>
        <dbReference type="Proteomes" id="UP001364695"/>
    </source>
</evidence>
<accession>A0ACC6NZ37</accession>